<feature type="domain" description="Peptidoglycan binding-like" evidence="1">
    <location>
        <begin position="84"/>
        <end position="139"/>
    </location>
</feature>
<dbReference type="Proteomes" id="UP000216207">
    <property type="component" value="Unassembled WGS sequence"/>
</dbReference>
<proteinExistence type="predicted"/>
<feature type="domain" description="Peptidoglycan binding-like" evidence="1">
    <location>
        <begin position="153"/>
        <end position="211"/>
    </location>
</feature>
<dbReference type="EMBL" id="NPCC01000023">
    <property type="protein sequence ID" value="PAE88092.1"/>
    <property type="molecule type" value="Genomic_DNA"/>
</dbReference>
<dbReference type="Pfam" id="PF01471">
    <property type="entry name" value="PG_binding_1"/>
    <property type="match status" value="3"/>
</dbReference>
<gene>
    <name evidence="2" type="ORF">CHH72_14685</name>
</gene>
<dbReference type="AlphaFoldDB" id="A0A268NX48"/>
<organism evidence="2 3">
    <name type="scientific">Shouchella clausii</name>
    <name type="common">Alkalihalobacillus clausii</name>
    <dbReference type="NCBI Taxonomy" id="79880"/>
    <lineage>
        <taxon>Bacteria</taxon>
        <taxon>Bacillati</taxon>
        <taxon>Bacillota</taxon>
        <taxon>Bacilli</taxon>
        <taxon>Bacillales</taxon>
        <taxon>Bacillaceae</taxon>
        <taxon>Shouchella</taxon>
    </lineage>
</organism>
<dbReference type="Gene3D" id="1.10.101.10">
    <property type="entry name" value="PGBD-like superfamily/PGBD"/>
    <property type="match status" value="3"/>
</dbReference>
<sequence>MNIDNQIVDAEGRKRFIEMLQKQLIRENPSALPIYGVDGQFGSETRNWVNRFQERKGLKVDGIAGPETLGRLREDIVQRPDTSGRGVEILQEDLLWFFIQQSAIDGQYGPGTTQGVRDFQFLNNLVVDGVAGPNTLKKMDELITSILTQKGDSGSLVLRIQNQLNDQGEADISIEVDGEFGPETEEAVRVFQDATEQRVDGIAGPVTMNLLDLEALHPTSPETIQQFLLDNGIRISTASQNQDITQKLTDLLALDSAFKNNVPSGADNELSSVAVSLMTIEAVDEDKEVQLYHLTASLDEKNQYINVQAVFNLDEKLEQFAFIVIEGDLYESNARLMYYDEEGNLIDQLSDTLLELTNADLDVQKDITGVISGIQAQSAMHTFCDWTATLLPGTVCGLALAAFGTGIGAVVGSVVCGKIGGDIMYDEWECDQYIED</sequence>
<dbReference type="RefSeq" id="WP_095326871.1">
    <property type="nucleotide sequence ID" value="NZ_NPCC01000023.1"/>
</dbReference>
<dbReference type="InterPro" id="IPR002477">
    <property type="entry name" value="Peptidoglycan-bd-like"/>
</dbReference>
<comment type="caution">
    <text evidence="2">The sequence shown here is derived from an EMBL/GenBank/DDBJ whole genome shotgun (WGS) entry which is preliminary data.</text>
</comment>
<evidence type="ECO:0000259" key="1">
    <source>
        <dbReference type="Pfam" id="PF01471"/>
    </source>
</evidence>
<evidence type="ECO:0000313" key="3">
    <source>
        <dbReference type="Proteomes" id="UP000216207"/>
    </source>
</evidence>
<dbReference type="SUPFAM" id="SSF47090">
    <property type="entry name" value="PGBD-like"/>
    <property type="match status" value="3"/>
</dbReference>
<dbReference type="InterPro" id="IPR036365">
    <property type="entry name" value="PGBD-like_sf"/>
</dbReference>
<dbReference type="InterPro" id="IPR036366">
    <property type="entry name" value="PGBDSf"/>
</dbReference>
<reference evidence="2 3" key="1">
    <citation type="submission" date="2017-07" db="EMBL/GenBank/DDBJ databases">
        <title>Isolation and whole genome analysis of endospore-forming bacteria from heroin.</title>
        <authorList>
            <person name="Kalinowski J."/>
            <person name="Ahrens B."/>
            <person name="Al-Dilaimi A."/>
            <person name="Winkler A."/>
            <person name="Wibberg D."/>
            <person name="Schleenbecker U."/>
            <person name="Ruckert C."/>
            <person name="Wolfel R."/>
            <person name="Grass G."/>
        </authorList>
    </citation>
    <scope>NUCLEOTIDE SEQUENCE [LARGE SCALE GENOMIC DNA]</scope>
    <source>
        <strain evidence="2 3">7539</strain>
    </source>
</reference>
<protein>
    <recommendedName>
        <fullName evidence="1">Peptidoglycan binding-like domain-containing protein</fullName>
    </recommendedName>
</protein>
<evidence type="ECO:0000313" key="2">
    <source>
        <dbReference type="EMBL" id="PAE88092.1"/>
    </source>
</evidence>
<feature type="domain" description="Peptidoglycan binding-like" evidence="1">
    <location>
        <begin position="17"/>
        <end position="72"/>
    </location>
</feature>
<accession>A0A268NX48</accession>
<name>A0A268NX48_SHOCL</name>